<keyword evidence="3" id="KW-1185">Reference proteome</keyword>
<accession>A0A4R8Q7W3</accession>
<dbReference type="PANTHER" id="PTHR47643:SF2">
    <property type="entry name" value="TPR DOMAIN PROTEIN (AFU_ORTHOLOGUE AFUA_5G12710)"/>
    <property type="match status" value="1"/>
</dbReference>
<dbReference type="PANTHER" id="PTHR47643">
    <property type="entry name" value="TPR DOMAIN PROTEIN (AFU_ORTHOLOGUE AFUA_5G12710)"/>
    <property type="match status" value="1"/>
</dbReference>
<dbReference type="Gene3D" id="1.25.40.10">
    <property type="entry name" value="Tetratricopeptide repeat domain"/>
    <property type="match status" value="1"/>
</dbReference>
<dbReference type="Gene3D" id="2.170.270.10">
    <property type="entry name" value="SET domain"/>
    <property type="match status" value="1"/>
</dbReference>
<proteinExistence type="predicted"/>
<protein>
    <submittedName>
        <fullName evidence="2">Protein unc-45-like protein A</fullName>
    </submittedName>
</protein>
<dbReference type="SUPFAM" id="SSF82199">
    <property type="entry name" value="SET domain"/>
    <property type="match status" value="1"/>
</dbReference>
<sequence length="690" mass="76812">MKLRMASSKQKSSLGAMAMSQLPPPYAPCVRPISELEKIAISDMKLETHHRGKRTALRVLTPPDRMTAVMAIVEDEQGTALLLQLYYQPDESVVPAEEIMQLGDVFILKEPFFKTATDGSYTLRVDHLGDIVRLANSDDRIPSQWSKQPPNLRQSSIDIRVQGNEAVQKKKWAEAHRLYTSAIQIAETPEDEQLARLNRSLANMRLGRPAEALSDARRCDNPSGPSEKGLFREARALYELGYFDQSLERLESLTASYLENTAAKPEIQRVKARLREQHTGFYSFRKMYRQAREMPPLIDCATFSAPVEVRASPGRGNGLFTVIPVSAGQLLLCEKAFGYAFAGEGHPETMSLLLNVATKKGVIGGQARLLTQLIQKMYHDPWAQKSYHELHHGGHGVPSVSEVDGHSVIDSFLVAQIQSINAFGAPKTSRDSISQRTAGEGGQKTVQEGKFATTGLWLLTSRINHSCVGNCRRSFIGDMQIIRAARDLEAGTELLFGYRAPQHLESYADVQRDLSSWGFRCNCELCISRKETTEEALAHRKALTKQLSKVLNGHQGTNVPAVRRILLQMEKTYPPGVPEAIRLELWDPYFALGAVLLSEGKPAECIRMIVRGMETLGFAITTTAGGKMALEVTRWGYMTDMMPWAFLHLFRAYERLAPELCVAAKKYAGIAYSILVGEEETLGDEFPQLA</sequence>
<dbReference type="SMART" id="SM00317">
    <property type="entry name" value="SET"/>
    <property type="match status" value="1"/>
</dbReference>
<dbReference type="Pfam" id="PF00856">
    <property type="entry name" value="SET"/>
    <property type="match status" value="1"/>
</dbReference>
<dbReference type="EMBL" id="QAPG01000167">
    <property type="protein sequence ID" value="TDZ29863.1"/>
    <property type="molecule type" value="Genomic_DNA"/>
</dbReference>
<dbReference type="InterPro" id="IPR011990">
    <property type="entry name" value="TPR-like_helical_dom_sf"/>
</dbReference>
<organism evidence="2 3">
    <name type="scientific">Colletotrichum spinosum</name>
    <dbReference type="NCBI Taxonomy" id="1347390"/>
    <lineage>
        <taxon>Eukaryota</taxon>
        <taxon>Fungi</taxon>
        <taxon>Dikarya</taxon>
        <taxon>Ascomycota</taxon>
        <taxon>Pezizomycotina</taxon>
        <taxon>Sordariomycetes</taxon>
        <taxon>Hypocreomycetidae</taxon>
        <taxon>Glomerellales</taxon>
        <taxon>Glomerellaceae</taxon>
        <taxon>Colletotrichum</taxon>
        <taxon>Colletotrichum orbiculare species complex</taxon>
    </lineage>
</organism>
<dbReference type="SUPFAM" id="SSF48452">
    <property type="entry name" value="TPR-like"/>
    <property type="match status" value="1"/>
</dbReference>
<dbReference type="Proteomes" id="UP000295083">
    <property type="component" value="Unassembled WGS sequence"/>
</dbReference>
<feature type="domain" description="SET" evidence="1">
    <location>
        <begin position="305"/>
        <end position="499"/>
    </location>
</feature>
<evidence type="ECO:0000313" key="3">
    <source>
        <dbReference type="Proteomes" id="UP000295083"/>
    </source>
</evidence>
<dbReference type="InterPro" id="IPR046341">
    <property type="entry name" value="SET_dom_sf"/>
</dbReference>
<comment type="caution">
    <text evidence="2">The sequence shown here is derived from an EMBL/GenBank/DDBJ whole genome shotgun (WGS) entry which is preliminary data.</text>
</comment>
<dbReference type="CDD" id="cd20071">
    <property type="entry name" value="SET_SMYD"/>
    <property type="match status" value="1"/>
</dbReference>
<dbReference type="PROSITE" id="PS50280">
    <property type="entry name" value="SET"/>
    <property type="match status" value="1"/>
</dbReference>
<dbReference type="InterPro" id="IPR053209">
    <property type="entry name" value="Gramillin-biosynth_MTr"/>
</dbReference>
<dbReference type="InterPro" id="IPR001214">
    <property type="entry name" value="SET_dom"/>
</dbReference>
<reference evidence="2 3" key="1">
    <citation type="submission" date="2018-11" db="EMBL/GenBank/DDBJ databases">
        <title>Genome sequence and assembly of Colletotrichum spinosum.</title>
        <authorList>
            <person name="Gan P."/>
            <person name="Shirasu K."/>
        </authorList>
    </citation>
    <scope>NUCLEOTIDE SEQUENCE [LARGE SCALE GENOMIC DNA]</scope>
    <source>
        <strain evidence="2 3">CBS 515.97</strain>
    </source>
</reference>
<dbReference type="AlphaFoldDB" id="A0A4R8Q7W3"/>
<evidence type="ECO:0000313" key="2">
    <source>
        <dbReference type="EMBL" id="TDZ29863.1"/>
    </source>
</evidence>
<evidence type="ECO:0000259" key="1">
    <source>
        <dbReference type="PROSITE" id="PS50280"/>
    </source>
</evidence>
<gene>
    <name evidence="2" type="ORF">C8035_v003981</name>
</gene>
<name>A0A4R8Q7W3_9PEZI</name>